<keyword evidence="1" id="KW-1133">Transmembrane helix</keyword>
<evidence type="ECO:0008006" key="5">
    <source>
        <dbReference type="Google" id="ProtNLM"/>
    </source>
</evidence>
<gene>
    <name evidence="4" type="ORF">ENX68_07530</name>
</gene>
<reference evidence="4" key="1">
    <citation type="journal article" date="2020" name="mSystems">
        <title>Genome- and Community-Level Interaction Insights into Carbon Utilization and Element Cycling Functions of Hydrothermarchaeota in Hydrothermal Sediment.</title>
        <authorList>
            <person name="Zhou Z."/>
            <person name="Liu Y."/>
            <person name="Xu W."/>
            <person name="Pan J."/>
            <person name="Luo Z.H."/>
            <person name="Li M."/>
        </authorList>
    </citation>
    <scope>NUCLEOTIDE SEQUENCE [LARGE SCALE GENOMIC DNA]</scope>
    <source>
        <strain evidence="4">SpSt-961</strain>
    </source>
</reference>
<dbReference type="InterPro" id="IPR054765">
    <property type="entry name" value="SLBB_dom"/>
</dbReference>
<keyword evidence="1" id="KW-0812">Transmembrane</keyword>
<feature type="domain" description="SLBB" evidence="3">
    <location>
        <begin position="264"/>
        <end position="326"/>
    </location>
</feature>
<dbReference type="Gene3D" id="3.10.560.10">
    <property type="entry name" value="Outer membrane lipoprotein wza domain like"/>
    <property type="match status" value="3"/>
</dbReference>
<accession>A0A7V3RII9</accession>
<protein>
    <recommendedName>
        <fullName evidence="5">Soluble ligand binding domain-containing protein</fullName>
    </recommendedName>
</protein>
<dbReference type="PANTHER" id="PTHR33619:SF3">
    <property type="entry name" value="POLYSACCHARIDE EXPORT PROTEIN GFCE-RELATED"/>
    <property type="match status" value="1"/>
</dbReference>
<comment type="caution">
    <text evidence="4">The sequence shown here is derived from an EMBL/GenBank/DDBJ whole genome shotgun (WGS) entry which is preliminary data.</text>
</comment>
<evidence type="ECO:0000313" key="4">
    <source>
        <dbReference type="EMBL" id="HGE78827.1"/>
    </source>
</evidence>
<feature type="transmembrane region" description="Helical" evidence="1">
    <location>
        <begin position="20"/>
        <end position="36"/>
    </location>
</feature>
<feature type="domain" description="Soluble ligand binding" evidence="2">
    <location>
        <begin position="149"/>
        <end position="196"/>
    </location>
</feature>
<sequence>MRNYNYKRKDTNHFFGKNMVKLCTTSIILFSFLYPLEAPKIGEIGLEKPIVSDEYILMPGDKVLVTITGSINYSYTTEVTYEGKVTINMPVSSLPTSQGIYVPQYDVVAAVPIYNLNLNAAKDSLTKIFLKYYKNVNVEITLLDMRKFIVYVAGEVKNPGSVIAYPVERVSDIIKKSGGVTSIGTRTKIELRRKNQQQKLVNLEKFERFGDYNDNPYVQDGDLIFVPKMERSVIVKGAVFGKMGYELKVSQLTAAMERTSEGLYELNEGEKVSDLISKAGGVTPWADLKNAYIQRGGKKIDINLQKVFEDENSEFNIELEDGDILVIPSVVSMVYVQGQVVNPGAFPFQPNLRASDYIGLAGGPVVEANMSGAYLLRGKKKISLKNDPIVMEGDRIFVPRQIFKFWQDYVEIGSVVASLLISYLTLRTASTK</sequence>
<dbReference type="AlphaFoldDB" id="A0A7V3RII9"/>
<proteinExistence type="predicted"/>
<dbReference type="InterPro" id="IPR019554">
    <property type="entry name" value="Soluble_ligand-bd"/>
</dbReference>
<evidence type="ECO:0000259" key="2">
    <source>
        <dbReference type="Pfam" id="PF10531"/>
    </source>
</evidence>
<organism evidence="4">
    <name type="scientific">candidate division WOR-3 bacterium</name>
    <dbReference type="NCBI Taxonomy" id="2052148"/>
    <lineage>
        <taxon>Bacteria</taxon>
        <taxon>Bacteria division WOR-3</taxon>
    </lineage>
</organism>
<dbReference type="Pfam" id="PF10531">
    <property type="entry name" value="SLBB"/>
    <property type="match status" value="2"/>
</dbReference>
<keyword evidence="1" id="KW-0472">Membrane</keyword>
<name>A0A7V3RII9_UNCW3</name>
<evidence type="ECO:0000259" key="3">
    <source>
        <dbReference type="Pfam" id="PF22461"/>
    </source>
</evidence>
<dbReference type="GO" id="GO:0015159">
    <property type="term" value="F:polysaccharide transmembrane transporter activity"/>
    <property type="evidence" value="ECO:0007669"/>
    <property type="project" value="InterPro"/>
</dbReference>
<dbReference type="InterPro" id="IPR049712">
    <property type="entry name" value="Poly_export"/>
</dbReference>
<feature type="domain" description="Soluble ligand binding" evidence="2">
    <location>
        <begin position="333"/>
        <end position="380"/>
    </location>
</feature>
<dbReference type="Pfam" id="PF22461">
    <property type="entry name" value="SLBB_2"/>
    <property type="match status" value="1"/>
</dbReference>
<dbReference type="EMBL" id="DTOZ01000184">
    <property type="protein sequence ID" value="HGE78827.1"/>
    <property type="molecule type" value="Genomic_DNA"/>
</dbReference>
<evidence type="ECO:0000256" key="1">
    <source>
        <dbReference type="SAM" id="Phobius"/>
    </source>
</evidence>
<dbReference type="PANTHER" id="PTHR33619">
    <property type="entry name" value="POLYSACCHARIDE EXPORT PROTEIN GFCE-RELATED"/>
    <property type="match status" value="1"/>
</dbReference>